<accession>A0A368JY08</accession>
<evidence type="ECO:0000313" key="2">
    <source>
        <dbReference type="EMBL" id="RCS21784.1"/>
    </source>
</evidence>
<protein>
    <submittedName>
        <fullName evidence="2">Uncharacterized protein</fullName>
    </submittedName>
</protein>
<feature type="compositionally biased region" description="Gly residues" evidence="1">
    <location>
        <begin position="1"/>
        <end position="37"/>
    </location>
</feature>
<organism evidence="2 3">
    <name type="scientific">Phyllobacterium salinisoli</name>
    <dbReference type="NCBI Taxonomy" id="1899321"/>
    <lineage>
        <taxon>Bacteria</taxon>
        <taxon>Pseudomonadati</taxon>
        <taxon>Pseudomonadota</taxon>
        <taxon>Alphaproteobacteria</taxon>
        <taxon>Hyphomicrobiales</taxon>
        <taxon>Phyllobacteriaceae</taxon>
        <taxon>Phyllobacterium</taxon>
    </lineage>
</organism>
<gene>
    <name evidence="2" type="ORF">DUT91_21605</name>
</gene>
<feature type="region of interest" description="Disordered" evidence="1">
    <location>
        <begin position="109"/>
        <end position="128"/>
    </location>
</feature>
<dbReference type="EMBL" id="QOZG01000014">
    <property type="protein sequence ID" value="RCS21784.1"/>
    <property type="molecule type" value="Genomic_DNA"/>
</dbReference>
<evidence type="ECO:0000256" key="1">
    <source>
        <dbReference type="SAM" id="MobiDB-lite"/>
    </source>
</evidence>
<dbReference type="AlphaFoldDB" id="A0A368JY08"/>
<feature type="region of interest" description="Disordered" evidence="1">
    <location>
        <begin position="1"/>
        <end position="46"/>
    </location>
</feature>
<comment type="caution">
    <text evidence="2">The sequence shown here is derived from an EMBL/GenBank/DDBJ whole genome shotgun (WGS) entry which is preliminary data.</text>
</comment>
<name>A0A368JY08_9HYPH</name>
<reference evidence="2 3" key="1">
    <citation type="submission" date="2018-07" db="EMBL/GenBank/DDBJ databases">
        <title>The draft genome of Phyllobacterium salinisoli.</title>
        <authorList>
            <person name="Liu L."/>
            <person name="Li L."/>
            <person name="Zhang X."/>
            <person name="Liang L."/>
        </authorList>
    </citation>
    <scope>NUCLEOTIDE SEQUENCE [LARGE SCALE GENOMIC DNA]</scope>
    <source>
        <strain evidence="2 3">LLAN61</strain>
    </source>
</reference>
<dbReference type="Proteomes" id="UP000253420">
    <property type="component" value="Unassembled WGS sequence"/>
</dbReference>
<proteinExistence type="predicted"/>
<sequence length="128" mass="12955">MFGGEGGGSAASGGSGGGRAGGRGDGFGGGMSGGSSTAGGKTDRLSPRILAERYGVNQEQLVKAIEDAYHKANPGQRKSISSIVAETWNWTDAALNFIKGILDVDFHGQPNTMPAGKSRKWGGGGGDR</sequence>
<evidence type="ECO:0000313" key="3">
    <source>
        <dbReference type="Proteomes" id="UP000253420"/>
    </source>
</evidence>
<keyword evidence="3" id="KW-1185">Reference proteome</keyword>